<protein>
    <submittedName>
        <fullName evidence="1">Uncharacterized protein</fullName>
    </submittedName>
</protein>
<keyword evidence="2" id="KW-1185">Reference proteome</keyword>
<evidence type="ECO:0000313" key="1">
    <source>
        <dbReference type="EMBL" id="OHV29395.1"/>
    </source>
</evidence>
<proteinExistence type="predicted"/>
<dbReference type="Proteomes" id="UP000179627">
    <property type="component" value="Unassembled WGS sequence"/>
</dbReference>
<reference evidence="2" key="1">
    <citation type="submission" date="2016-07" db="EMBL/GenBank/DDBJ databases">
        <title>Sequence Frankia sp. strain CcI1.17.</title>
        <authorList>
            <person name="Ghodhbane-Gtari F."/>
            <person name="Swanson E."/>
            <person name="Gueddou A."/>
            <person name="Morris K."/>
            <person name="Hezbri K."/>
            <person name="Ktari A."/>
            <person name="Nouioui I."/>
            <person name="Abebe-Akele F."/>
            <person name="Simpson S."/>
            <person name="Thomas K."/>
            <person name="Gtari M."/>
            <person name="Tisa L.S."/>
            <person name="Hurst S."/>
        </authorList>
    </citation>
    <scope>NUCLEOTIDE SEQUENCE [LARGE SCALE GENOMIC DNA]</scope>
    <source>
        <strain evidence="2">Cc1.17</strain>
    </source>
</reference>
<gene>
    <name evidence="1" type="ORF">CC117_07325</name>
</gene>
<dbReference type="AlphaFoldDB" id="A0A1S1Q867"/>
<name>A0A1S1Q867_9ACTN</name>
<organism evidence="1 2">
    <name type="scientific">Parafrankia colletiae</name>
    <dbReference type="NCBI Taxonomy" id="573497"/>
    <lineage>
        <taxon>Bacteria</taxon>
        <taxon>Bacillati</taxon>
        <taxon>Actinomycetota</taxon>
        <taxon>Actinomycetes</taxon>
        <taxon>Frankiales</taxon>
        <taxon>Frankiaceae</taxon>
        <taxon>Parafrankia</taxon>
    </lineage>
</organism>
<dbReference type="EMBL" id="MBLM01000163">
    <property type="protein sequence ID" value="OHV29395.1"/>
    <property type="molecule type" value="Genomic_DNA"/>
</dbReference>
<comment type="caution">
    <text evidence="1">The sequence shown here is derived from an EMBL/GenBank/DDBJ whole genome shotgun (WGS) entry which is preliminary data.</text>
</comment>
<accession>A0A1S1Q867</accession>
<sequence>MRVSSVRSPRGFSRRILAGAVLLTSAVGSVSCTEPAGGQVTGGTGEGWHLTVYYTAVEGFHADTPLTTVRGCPQRDCAFGDELLGAFPASFVDAVRDEGTGRITSGPRSGSMLNWSFDTGFWLDDIPSDTVGRALVPFRSAAADPSTLPSGTAFVIDDCGHEEDGSAIDPAACEALRRTTWEVRDEFTPGLGGDRRLDLYIGEEDGPGFTETSPLYLTGVDARVTVTVTGRADADRQPRA</sequence>
<dbReference type="PROSITE" id="PS51257">
    <property type="entry name" value="PROKAR_LIPOPROTEIN"/>
    <property type="match status" value="1"/>
</dbReference>
<evidence type="ECO:0000313" key="2">
    <source>
        <dbReference type="Proteomes" id="UP000179627"/>
    </source>
</evidence>